<protein>
    <submittedName>
        <fullName evidence="1">Uncharacterized protein</fullName>
    </submittedName>
</protein>
<dbReference type="EMBL" id="RJJD01000001">
    <property type="protein sequence ID" value="RNI31496.1"/>
    <property type="molecule type" value="Genomic_DNA"/>
</dbReference>
<accession>A0A3M9N1A0</accession>
<reference evidence="1 2" key="1">
    <citation type="submission" date="2018-11" db="EMBL/GenBank/DDBJ databases">
        <title>Rufibacter latericius sp. nov., isolated from water in Baiyang Lake.</title>
        <authorList>
            <person name="Yang Y."/>
        </authorList>
    </citation>
    <scope>NUCLEOTIDE SEQUENCE [LARGE SCALE GENOMIC DNA]</scope>
    <source>
        <strain evidence="1 2">R-22-1c-1</strain>
    </source>
</reference>
<name>A0A3M9N1A0_9BACT</name>
<sequence length="71" mass="8122">MSMLQVFNLEQPWGKFATCETTHSVPLQRGSKMKLIKLCSKPVFLKVGLEQIPNIMDRSFPVILNTSYHVN</sequence>
<organism evidence="1 2">
    <name type="scientific">Rufibacter latericius</name>
    <dbReference type="NCBI Taxonomy" id="2487040"/>
    <lineage>
        <taxon>Bacteria</taxon>
        <taxon>Pseudomonadati</taxon>
        <taxon>Bacteroidota</taxon>
        <taxon>Cytophagia</taxon>
        <taxon>Cytophagales</taxon>
        <taxon>Hymenobacteraceae</taxon>
        <taxon>Rufibacter</taxon>
    </lineage>
</organism>
<proteinExistence type="predicted"/>
<dbReference type="AlphaFoldDB" id="A0A3M9N1A0"/>
<comment type="caution">
    <text evidence="1">The sequence shown here is derived from an EMBL/GenBank/DDBJ whole genome shotgun (WGS) entry which is preliminary data.</text>
</comment>
<dbReference type="Proteomes" id="UP000272117">
    <property type="component" value="Unassembled WGS sequence"/>
</dbReference>
<gene>
    <name evidence="1" type="ORF">EFB08_02965</name>
</gene>
<evidence type="ECO:0000313" key="2">
    <source>
        <dbReference type="Proteomes" id="UP000272117"/>
    </source>
</evidence>
<evidence type="ECO:0000313" key="1">
    <source>
        <dbReference type="EMBL" id="RNI31496.1"/>
    </source>
</evidence>
<keyword evidence="2" id="KW-1185">Reference proteome</keyword>